<keyword evidence="17" id="KW-1185">Reference proteome</keyword>
<evidence type="ECO:0000256" key="2">
    <source>
        <dbReference type="ARBA" id="ARBA00004141"/>
    </source>
</evidence>
<evidence type="ECO:0000313" key="16">
    <source>
        <dbReference type="EMBL" id="MBP0482450.1"/>
    </source>
</evidence>
<dbReference type="AlphaFoldDB" id="A0A940S373"/>
<sequence>MSIRLRLFLILVLATGAVWLSAAFWIQTSTRAEVERVLDARLAEAARMVSSLISDERIAVARAAQVPLMVPMAQAAGYTKQLSCQIWALDGTMAGRSDGAPASRLTSAAEDGYSRSIVDGEPWRVFTLTNEALGVRVMVGDSMAVRERLIFDLIEGLLLPAALILPILALLIWVSVARGLAPLDRLAETLRARPPQDLSPLPPGAAPREIRPVRRALDSLFARLAAARETERDFTTYAAHELKTPLAGLRTQAQLLRITGDPAIREKAIAAIEKSVDRTDRMVRQLLELARVERAEFGTELTDLTQLLGETLEDLDTLARTREVSLDTETPDDLTPVETNPFLLRAALRNVVENAIHASPRAGHVRVRLECAEGQIAFVISDEGHGLTGDLRERAMERFVRGPATGPQGSGLGLSITAGAMERLGGRMVLEDSAGQGQTVRLRLT</sequence>
<evidence type="ECO:0000313" key="17">
    <source>
        <dbReference type="Proteomes" id="UP000675940"/>
    </source>
</evidence>
<dbReference type="InterPro" id="IPR003661">
    <property type="entry name" value="HisK_dim/P_dom"/>
</dbReference>
<proteinExistence type="predicted"/>
<dbReference type="InterPro" id="IPR004358">
    <property type="entry name" value="Sig_transdc_His_kin-like_C"/>
</dbReference>
<keyword evidence="8 16" id="KW-0418">Kinase</keyword>
<name>A0A940S373_9RHOB</name>
<reference evidence="16" key="1">
    <citation type="submission" date="2021-03" db="EMBL/GenBank/DDBJ databases">
        <title>Sagittula salina sp. nov. strain M10.9X isolated from the marine waste.</title>
        <authorList>
            <person name="Satari L."/>
            <person name="Molina-Menor E."/>
            <person name="Vidal-Verdu A."/>
            <person name="Pascual J."/>
            <person name="Pereto J."/>
            <person name="Porcar M."/>
        </authorList>
    </citation>
    <scope>NUCLEOTIDE SEQUENCE</scope>
    <source>
        <strain evidence="16">M10.9X</strain>
    </source>
</reference>
<dbReference type="SUPFAM" id="SSF47384">
    <property type="entry name" value="Homodimeric domain of signal transducing histidine kinase"/>
    <property type="match status" value="1"/>
</dbReference>
<dbReference type="Proteomes" id="UP000675940">
    <property type="component" value="Unassembled WGS sequence"/>
</dbReference>
<dbReference type="Gene3D" id="3.30.565.10">
    <property type="entry name" value="Histidine kinase-like ATPase, C-terminal domain"/>
    <property type="match status" value="1"/>
</dbReference>
<evidence type="ECO:0000256" key="11">
    <source>
        <dbReference type="ARBA" id="ARBA00023012"/>
    </source>
</evidence>
<dbReference type="InterPro" id="IPR003660">
    <property type="entry name" value="HAMP_dom"/>
</dbReference>
<dbReference type="SMART" id="SM00387">
    <property type="entry name" value="HATPase_c"/>
    <property type="match status" value="1"/>
</dbReference>
<evidence type="ECO:0000256" key="5">
    <source>
        <dbReference type="ARBA" id="ARBA00022679"/>
    </source>
</evidence>
<evidence type="ECO:0000259" key="15">
    <source>
        <dbReference type="PROSITE" id="PS50885"/>
    </source>
</evidence>
<keyword evidence="5" id="KW-0808">Transferase</keyword>
<evidence type="ECO:0000259" key="14">
    <source>
        <dbReference type="PROSITE" id="PS50109"/>
    </source>
</evidence>
<evidence type="ECO:0000256" key="4">
    <source>
        <dbReference type="ARBA" id="ARBA00022553"/>
    </source>
</evidence>
<dbReference type="Gene3D" id="1.10.287.130">
    <property type="match status" value="1"/>
</dbReference>
<dbReference type="InterPro" id="IPR050428">
    <property type="entry name" value="TCS_sensor_his_kinase"/>
</dbReference>
<accession>A0A940S373</accession>
<protein>
    <recommendedName>
        <fullName evidence="3">histidine kinase</fullName>
        <ecNumber evidence="3">2.7.13.3</ecNumber>
    </recommendedName>
</protein>
<dbReference type="GO" id="GO:0005886">
    <property type="term" value="C:plasma membrane"/>
    <property type="evidence" value="ECO:0007669"/>
    <property type="project" value="TreeGrafter"/>
</dbReference>
<evidence type="ECO:0000256" key="13">
    <source>
        <dbReference type="SAM" id="Phobius"/>
    </source>
</evidence>
<dbReference type="PANTHER" id="PTHR45436">
    <property type="entry name" value="SENSOR HISTIDINE KINASE YKOH"/>
    <property type="match status" value="1"/>
</dbReference>
<dbReference type="InterPro" id="IPR036890">
    <property type="entry name" value="HATPase_C_sf"/>
</dbReference>
<dbReference type="GO" id="GO:0005524">
    <property type="term" value="F:ATP binding"/>
    <property type="evidence" value="ECO:0007669"/>
    <property type="project" value="UniProtKB-KW"/>
</dbReference>
<keyword evidence="11" id="KW-0902">Two-component regulatory system</keyword>
<dbReference type="PROSITE" id="PS50109">
    <property type="entry name" value="HIS_KIN"/>
    <property type="match status" value="1"/>
</dbReference>
<keyword evidence="4" id="KW-0597">Phosphoprotein</keyword>
<dbReference type="SUPFAM" id="SSF55874">
    <property type="entry name" value="ATPase domain of HSP90 chaperone/DNA topoisomerase II/histidine kinase"/>
    <property type="match status" value="1"/>
</dbReference>
<keyword evidence="12 13" id="KW-0472">Membrane</keyword>
<dbReference type="PROSITE" id="PS50885">
    <property type="entry name" value="HAMP"/>
    <property type="match status" value="1"/>
</dbReference>
<evidence type="ECO:0000256" key="7">
    <source>
        <dbReference type="ARBA" id="ARBA00022741"/>
    </source>
</evidence>
<dbReference type="SMART" id="SM00388">
    <property type="entry name" value="HisKA"/>
    <property type="match status" value="1"/>
</dbReference>
<dbReference type="PRINTS" id="PR00344">
    <property type="entry name" value="BCTRLSENSOR"/>
</dbReference>
<feature type="domain" description="Histidine kinase" evidence="14">
    <location>
        <begin position="237"/>
        <end position="445"/>
    </location>
</feature>
<dbReference type="InterPro" id="IPR036097">
    <property type="entry name" value="HisK_dim/P_sf"/>
</dbReference>
<evidence type="ECO:0000256" key="1">
    <source>
        <dbReference type="ARBA" id="ARBA00000085"/>
    </source>
</evidence>
<dbReference type="Pfam" id="PF00512">
    <property type="entry name" value="HisKA"/>
    <property type="match status" value="1"/>
</dbReference>
<dbReference type="EMBL" id="JAGISH010000003">
    <property type="protein sequence ID" value="MBP0482450.1"/>
    <property type="molecule type" value="Genomic_DNA"/>
</dbReference>
<gene>
    <name evidence="16" type="ORF">J5474_08090</name>
</gene>
<dbReference type="InterPro" id="IPR013727">
    <property type="entry name" value="2CSK_N"/>
</dbReference>
<keyword evidence="6 13" id="KW-0812">Transmembrane</keyword>
<keyword evidence="10 13" id="KW-1133">Transmembrane helix</keyword>
<dbReference type="InterPro" id="IPR003594">
    <property type="entry name" value="HATPase_dom"/>
</dbReference>
<dbReference type="InterPro" id="IPR005467">
    <property type="entry name" value="His_kinase_dom"/>
</dbReference>
<feature type="transmembrane region" description="Helical" evidence="13">
    <location>
        <begin position="157"/>
        <end position="176"/>
    </location>
</feature>
<keyword evidence="9" id="KW-0067">ATP-binding</keyword>
<keyword evidence="7" id="KW-0547">Nucleotide-binding</keyword>
<dbReference type="GO" id="GO:0000155">
    <property type="term" value="F:phosphorelay sensor kinase activity"/>
    <property type="evidence" value="ECO:0007669"/>
    <property type="project" value="InterPro"/>
</dbReference>
<dbReference type="PANTHER" id="PTHR45436:SF14">
    <property type="entry name" value="SENSOR PROTEIN QSEC"/>
    <property type="match status" value="1"/>
</dbReference>
<dbReference type="RefSeq" id="WP_209360368.1">
    <property type="nucleotide sequence ID" value="NZ_JAGISH010000003.1"/>
</dbReference>
<dbReference type="Pfam" id="PF08521">
    <property type="entry name" value="2CSK_N"/>
    <property type="match status" value="1"/>
</dbReference>
<comment type="subcellular location">
    <subcellularLocation>
        <location evidence="2">Membrane</location>
        <topology evidence="2">Multi-pass membrane protein</topology>
    </subcellularLocation>
</comment>
<evidence type="ECO:0000256" key="8">
    <source>
        <dbReference type="ARBA" id="ARBA00022777"/>
    </source>
</evidence>
<feature type="domain" description="HAMP" evidence="15">
    <location>
        <begin position="177"/>
        <end position="229"/>
    </location>
</feature>
<dbReference type="EC" id="2.7.13.3" evidence="3"/>
<comment type="caution">
    <text evidence="16">The sequence shown here is derived from an EMBL/GenBank/DDBJ whole genome shotgun (WGS) entry which is preliminary data.</text>
</comment>
<evidence type="ECO:0000256" key="9">
    <source>
        <dbReference type="ARBA" id="ARBA00022840"/>
    </source>
</evidence>
<evidence type="ECO:0000256" key="12">
    <source>
        <dbReference type="ARBA" id="ARBA00023136"/>
    </source>
</evidence>
<evidence type="ECO:0000256" key="3">
    <source>
        <dbReference type="ARBA" id="ARBA00012438"/>
    </source>
</evidence>
<organism evidence="16 17">
    <name type="scientific">Sagittula salina</name>
    <dbReference type="NCBI Taxonomy" id="2820268"/>
    <lineage>
        <taxon>Bacteria</taxon>
        <taxon>Pseudomonadati</taxon>
        <taxon>Pseudomonadota</taxon>
        <taxon>Alphaproteobacteria</taxon>
        <taxon>Rhodobacterales</taxon>
        <taxon>Roseobacteraceae</taxon>
        <taxon>Sagittula</taxon>
    </lineage>
</organism>
<dbReference type="Pfam" id="PF02518">
    <property type="entry name" value="HATPase_c"/>
    <property type="match status" value="1"/>
</dbReference>
<evidence type="ECO:0000256" key="6">
    <source>
        <dbReference type="ARBA" id="ARBA00022692"/>
    </source>
</evidence>
<comment type="catalytic activity">
    <reaction evidence="1">
        <text>ATP + protein L-histidine = ADP + protein N-phospho-L-histidine.</text>
        <dbReference type="EC" id="2.7.13.3"/>
    </reaction>
</comment>
<dbReference type="CDD" id="cd00082">
    <property type="entry name" value="HisKA"/>
    <property type="match status" value="1"/>
</dbReference>
<evidence type="ECO:0000256" key="10">
    <source>
        <dbReference type="ARBA" id="ARBA00022989"/>
    </source>
</evidence>